<accession>A0A0R2F9H5</accession>
<dbReference type="AlphaFoldDB" id="A0A0R2F9H5"/>
<reference evidence="2 3" key="1">
    <citation type="journal article" date="2015" name="Genome Announc.">
        <title>Expanding the biotechnology potential of lactobacilli through comparative genomics of 213 strains and associated genera.</title>
        <authorList>
            <person name="Sun Z."/>
            <person name="Harris H.M."/>
            <person name="McCann A."/>
            <person name="Guo C."/>
            <person name="Argimon S."/>
            <person name="Zhang W."/>
            <person name="Yang X."/>
            <person name="Jeffery I.B."/>
            <person name="Cooney J.C."/>
            <person name="Kagawa T.F."/>
            <person name="Liu W."/>
            <person name="Song Y."/>
            <person name="Salvetti E."/>
            <person name="Wrobel A."/>
            <person name="Rasinkangas P."/>
            <person name="Parkhill J."/>
            <person name="Rea M.C."/>
            <person name="O'Sullivan O."/>
            <person name="Ritari J."/>
            <person name="Douillard F.P."/>
            <person name="Paul Ross R."/>
            <person name="Yang R."/>
            <person name="Briner A.E."/>
            <person name="Felis G.E."/>
            <person name="de Vos W.M."/>
            <person name="Barrangou R."/>
            <person name="Klaenhammer T.R."/>
            <person name="Caufield P.W."/>
            <person name="Cui Y."/>
            <person name="Zhang H."/>
            <person name="O'Toole P.W."/>
        </authorList>
    </citation>
    <scope>NUCLEOTIDE SEQUENCE [LARGE SCALE GENOMIC DNA]</scope>
    <source>
        <strain evidence="2 3">DSM 23365</strain>
    </source>
</reference>
<dbReference type="EMBL" id="AYZM01000079">
    <property type="protein sequence ID" value="KRN24976.1"/>
    <property type="molecule type" value="Genomic_DNA"/>
</dbReference>
<dbReference type="RefSeq" id="WP_054732293.1">
    <property type="nucleotide sequence ID" value="NZ_AYZM01000079.1"/>
</dbReference>
<comment type="caution">
    <text evidence="2">The sequence shown here is derived from an EMBL/GenBank/DDBJ whole genome shotgun (WGS) entry which is preliminary data.</text>
</comment>
<proteinExistence type="predicted"/>
<sequence length="141" mass="15939">MTTGNYIVVALENSQNAHQIFNYALQLAKDYNKSVYGIYIINTVRELDCTVDQREFWIDSQESLAKFNMEKRSQIAVRQGQHFISSITYGDPAVQIAKYVNLDNVCQLVMGRIGDRNLADDELGHKVASILKGIKKPVTLV</sequence>
<dbReference type="Gene3D" id="3.40.50.620">
    <property type="entry name" value="HUPs"/>
    <property type="match status" value="1"/>
</dbReference>
<evidence type="ECO:0000313" key="2">
    <source>
        <dbReference type="EMBL" id="KRN24976.1"/>
    </source>
</evidence>
<dbReference type="InterPro" id="IPR006016">
    <property type="entry name" value="UspA"/>
</dbReference>
<dbReference type="PATRIC" id="fig|1423804.4.peg.483"/>
<evidence type="ECO:0000313" key="3">
    <source>
        <dbReference type="Proteomes" id="UP000051442"/>
    </source>
</evidence>
<evidence type="ECO:0000259" key="1">
    <source>
        <dbReference type="Pfam" id="PF00582"/>
    </source>
</evidence>
<name>A0A0R2F9H5_9LACO</name>
<dbReference type="Pfam" id="PF00582">
    <property type="entry name" value="Usp"/>
    <property type="match status" value="1"/>
</dbReference>
<dbReference type="Proteomes" id="UP000051442">
    <property type="component" value="Unassembled WGS sequence"/>
</dbReference>
<dbReference type="OrthoDB" id="2308468at2"/>
<feature type="domain" description="UspA" evidence="1">
    <location>
        <begin position="7"/>
        <end position="141"/>
    </location>
</feature>
<protein>
    <recommendedName>
        <fullName evidence="1">UspA domain-containing protein</fullName>
    </recommendedName>
</protein>
<dbReference type="SUPFAM" id="SSF52402">
    <property type="entry name" value="Adenine nucleotide alpha hydrolases-like"/>
    <property type="match status" value="1"/>
</dbReference>
<gene>
    <name evidence="2" type="ORF">FD14_GL000446</name>
</gene>
<dbReference type="InterPro" id="IPR014729">
    <property type="entry name" value="Rossmann-like_a/b/a_fold"/>
</dbReference>
<organism evidence="2 3">
    <name type="scientific">Secundilactobacillus similis DSM 23365 = JCM 2765</name>
    <dbReference type="NCBI Taxonomy" id="1423804"/>
    <lineage>
        <taxon>Bacteria</taxon>
        <taxon>Bacillati</taxon>
        <taxon>Bacillota</taxon>
        <taxon>Bacilli</taxon>
        <taxon>Lactobacillales</taxon>
        <taxon>Lactobacillaceae</taxon>
        <taxon>Secundilactobacillus</taxon>
    </lineage>
</organism>
<keyword evidence="3" id="KW-1185">Reference proteome</keyword>
<dbReference type="CDD" id="cd00293">
    <property type="entry name" value="USP-like"/>
    <property type="match status" value="1"/>
</dbReference>